<dbReference type="GO" id="GO:0030245">
    <property type="term" value="P:cellulose catabolic process"/>
    <property type="evidence" value="ECO:0007669"/>
    <property type="project" value="UniProtKB-KW"/>
</dbReference>
<dbReference type="RefSeq" id="WP_150695422.1">
    <property type="nucleotide sequence ID" value="NZ_CABPRZ010000002.1"/>
</dbReference>
<protein>
    <recommendedName>
        <fullName evidence="3">cellulase</fullName>
        <ecNumber evidence="3">3.2.1.4</ecNumber>
    </recommendedName>
</protein>
<evidence type="ECO:0000256" key="6">
    <source>
        <dbReference type="ARBA" id="ARBA00023295"/>
    </source>
</evidence>
<name>A0A5E4RXF0_9BURK</name>
<evidence type="ECO:0000256" key="5">
    <source>
        <dbReference type="ARBA" id="ARBA00023001"/>
    </source>
</evidence>
<evidence type="ECO:0000313" key="11">
    <source>
        <dbReference type="Proteomes" id="UP000414233"/>
    </source>
</evidence>
<dbReference type="Pfam" id="PF01270">
    <property type="entry name" value="Glyco_hydro_8"/>
    <property type="match status" value="1"/>
</dbReference>
<accession>A0A5E4RXF0</accession>
<dbReference type="SUPFAM" id="SSF48208">
    <property type="entry name" value="Six-hairpin glycosidases"/>
    <property type="match status" value="1"/>
</dbReference>
<keyword evidence="6" id="KW-0326">Glycosidase</keyword>
<dbReference type="EC" id="3.2.1.4" evidence="3"/>
<evidence type="ECO:0000256" key="1">
    <source>
        <dbReference type="ARBA" id="ARBA00000966"/>
    </source>
</evidence>
<evidence type="ECO:0000313" key="10">
    <source>
        <dbReference type="EMBL" id="VVD68210.1"/>
    </source>
</evidence>
<feature type="region of interest" description="Disordered" evidence="8">
    <location>
        <begin position="37"/>
        <end position="61"/>
    </location>
</feature>
<dbReference type="OrthoDB" id="9766708at2"/>
<feature type="signal peptide" evidence="9">
    <location>
        <begin position="1"/>
        <end position="37"/>
    </location>
</feature>
<feature type="chain" id="PRO_5022746012" description="cellulase" evidence="9">
    <location>
        <begin position="38"/>
        <end position="415"/>
    </location>
</feature>
<keyword evidence="4" id="KW-0378">Hydrolase</keyword>
<dbReference type="EMBL" id="CABPRZ010000002">
    <property type="protein sequence ID" value="VVD68210.1"/>
    <property type="molecule type" value="Genomic_DNA"/>
</dbReference>
<dbReference type="AlphaFoldDB" id="A0A5E4RXF0"/>
<dbReference type="GO" id="GO:0008810">
    <property type="term" value="F:cellulase activity"/>
    <property type="evidence" value="ECO:0007669"/>
    <property type="project" value="UniProtKB-EC"/>
</dbReference>
<dbReference type="InterPro" id="IPR002037">
    <property type="entry name" value="Glyco_hydro_8"/>
</dbReference>
<comment type="similarity">
    <text evidence="2">Belongs to the glycosyl hydrolase 8 (cellulase D) family.</text>
</comment>
<dbReference type="Gene3D" id="1.50.10.10">
    <property type="match status" value="1"/>
</dbReference>
<evidence type="ECO:0000256" key="4">
    <source>
        <dbReference type="ARBA" id="ARBA00022801"/>
    </source>
</evidence>
<sequence>MDGRTTGTGNRRRALLRAFGACAATFGALGGLNSAGAAPSTRKGAVPGVPPDANASVSPHCPGDDWPAWHQFKTRFLSADGRVMDRSMEDQRTVSEGQAYGLFFSLVANDRATFDKLLAWTESNLAQGDLIAHLPAWLWGRKTDGQWGVIDGNPASDADLWMAYVFAEAGRLWRVRRYAALGALLARRILAQETDFVPGLGRTLLPAPAGFHPAADQWRLNPSYVPMQVVRRLAGLFPDSGWPGLINSSLQQIVDPSSGGFAPEWTLYRAGHGFQLDPQTQAEGSYNAIRVYLWAGMLAPESPDTQVLSRKFEGMLRYVAQHGAPPERVDIRNGTASRDGPAGFSAALLPLLQSTGNAEGARAQEARVRALDAQSEPGYYSAALSLFGLGWQAGRFRFAADGALQLPWEAVCATR</sequence>
<keyword evidence="7" id="KW-0119">Carbohydrate metabolism</keyword>
<reference evidence="10 11" key="1">
    <citation type="submission" date="2019-08" db="EMBL/GenBank/DDBJ databases">
        <authorList>
            <person name="Peeters C."/>
        </authorList>
    </citation>
    <scope>NUCLEOTIDE SEQUENCE [LARGE SCALE GENOMIC DNA]</scope>
    <source>
        <strain evidence="10 11">LMG 30175</strain>
    </source>
</reference>
<evidence type="ECO:0000256" key="7">
    <source>
        <dbReference type="ARBA" id="ARBA00023326"/>
    </source>
</evidence>
<keyword evidence="9" id="KW-0732">Signal</keyword>
<evidence type="ECO:0000256" key="2">
    <source>
        <dbReference type="ARBA" id="ARBA00009209"/>
    </source>
</evidence>
<keyword evidence="11" id="KW-1185">Reference proteome</keyword>
<comment type="catalytic activity">
    <reaction evidence="1">
        <text>Endohydrolysis of (1-&gt;4)-beta-D-glucosidic linkages in cellulose, lichenin and cereal beta-D-glucans.</text>
        <dbReference type="EC" id="3.2.1.4"/>
    </reaction>
</comment>
<evidence type="ECO:0000256" key="8">
    <source>
        <dbReference type="SAM" id="MobiDB-lite"/>
    </source>
</evidence>
<keyword evidence="5" id="KW-0136">Cellulose degradation</keyword>
<evidence type="ECO:0000256" key="3">
    <source>
        <dbReference type="ARBA" id="ARBA00012601"/>
    </source>
</evidence>
<organism evidence="10 11">
    <name type="scientific">Pandoraea terrae</name>
    <dbReference type="NCBI Taxonomy" id="1537710"/>
    <lineage>
        <taxon>Bacteria</taxon>
        <taxon>Pseudomonadati</taxon>
        <taxon>Pseudomonadota</taxon>
        <taxon>Betaproteobacteria</taxon>
        <taxon>Burkholderiales</taxon>
        <taxon>Burkholderiaceae</taxon>
        <taxon>Pandoraea</taxon>
    </lineage>
</organism>
<keyword evidence="7" id="KW-0624">Polysaccharide degradation</keyword>
<dbReference type="InterPro" id="IPR008928">
    <property type="entry name" value="6-hairpin_glycosidase_sf"/>
</dbReference>
<dbReference type="InterPro" id="IPR012341">
    <property type="entry name" value="6hp_glycosidase-like_sf"/>
</dbReference>
<dbReference type="NCBIfam" id="NF008305">
    <property type="entry name" value="PRK11097.1"/>
    <property type="match status" value="1"/>
</dbReference>
<evidence type="ECO:0000256" key="9">
    <source>
        <dbReference type="SAM" id="SignalP"/>
    </source>
</evidence>
<proteinExistence type="inferred from homology"/>
<dbReference type="Proteomes" id="UP000414233">
    <property type="component" value="Unassembled WGS sequence"/>
</dbReference>
<gene>
    <name evidence="10" type="ORF">PTE30175_00431</name>
</gene>
<dbReference type="PRINTS" id="PR00735">
    <property type="entry name" value="GLHYDRLASE8"/>
</dbReference>